<dbReference type="SUPFAM" id="SSF52266">
    <property type="entry name" value="SGNH hydrolase"/>
    <property type="match status" value="1"/>
</dbReference>
<comment type="caution">
    <text evidence="3">The sequence shown here is derived from an EMBL/GenBank/DDBJ whole genome shotgun (WGS) entry which is preliminary data.</text>
</comment>
<keyword evidence="2" id="KW-0472">Membrane</keyword>
<gene>
    <name evidence="3" type="ORF">N7450_003779</name>
</gene>
<proteinExistence type="predicted"/>
<dbReference type="Proteomes" id="UP001216150">
    <property type="component" value="Unassembled WGS sequence"/>
</dbReference>
<dbReference type="PANTHER" id="PTHR45648">
    <property type="entry name" value="GDSL LIPASE/ACYLHYDROLASE FAMILY PROTEIN (AFU_ORTHOLOGUE AFUA_4G14700)"/>
    <property type="match status" value="1"/>
</dbReference>
<protein>
    <submittedName>
        <fullName evidence="3">Uncharacterized protein</fullName>
    </submittedName>
</protein>
<dbReference type="GO" id="GO:0016787">
    <property type="term" value="F:hydrolase activity"/>
    <property type="evidence" value="ECO:0007669"/>
    <property type="project" value="UniProtKB-KW"/>
</dbReference>
<keyword evidence="1" id="KW-0378">Hydrolase</keyword>
<dbReference type="EMBL" id="JAQJAC010000003">
    <property type="protein sequence ID" value="KAJ5589807.1"/>
    <property type="molecule type" value="Genomic_DNA"/>
</dbReference>
<evidence type="ECO:0000313" key="4">
    <source>
        <dbReference type="Proteomes" id="UP001216150"/>
    </source>
</evidence>
<organism evidence="3 4">
    <name type="scientific">Penicillium hetheringtonii</name>
    <dbReference type="NCBI Taxonomy" id="911720"/>
    <lineage>
        <taxon>Eukaryota</taxon>
        <taxon>Fungi</taxon>
        <taxon>Dikarya</taxon>
        <taxon>Ascomycota</taxon>
        <taxon>Pezizomycotina</taxon>
        <taxon>Eurotiomycetes</taxon>
        <taxon>Eurotiomycetidae</taxon>
        <taxon>Eurotiales</taxon>
        <taxon>Aspergillaceae</taxon>
        <taxon>Penicillium</taxon>
    </lineage>
</organism>
<sequence>MRMFNRFYGLCAVAVCTILYTTWFLSGRRFSDAVPLAGKFQTSKEFDRRLVIFGDSWSDSETEEEQGRFGRITFAKWYSSCHQENLAQTARSAGESKESGAVVDNEELSLFGRLTQTQVPDFKGQLDEWLTAETAVMESLSEEKRLERQQRTIFVISFGIWDIWSLKDIDYQTAAGSIDRRIKKLTEQLTRLDEQFKAWGSTELQIIMTQTMDVTFLPAFTASGGNEFKDAVSILTEWNSKLKSAATEWKDGKAQWLYMFDTNAFVLDRIRDWQLFASGIEEESGMGKNEEPGWENVSDPCVSNESGFRVMMSKKEKIRCQHPEKYLFWDEMHLGSSAHKLMGAAVYKETKEYLDSPPTTN</sequence>
<dbReference type="PANTHER" id="PTHR45648:SF22">
    <property type="entry name" value="GDSL LIPASE_ACYLHYDROLASE FAMILY PROTEIN (AFU_ORTHOLOGUE AFUA_4G14700)"/>
    <property type="match status" value="1"/>
</dbReference>
<evidence type="ECO:0000256" key="2">
    <source>
        <dbReference type="SAM" id="Phobius"/>
    </source>
</evidence>
<name>A0AAD6DNS6_9EURO</name>
<evidence type="ECO:0000313" key="3">
    <source>
        <dbReference type="EMBL" id="KAJ5589807.1"/>
    </source>
</evidence>
<feature type="transmembrane region" description="Helical" evidence="2">
    <location>
        <begin position="7"/>
        <end position="25"/>
    </location>
</feature>
<evidence type="ECO:0000256" key="1">
    <source>
        <dbReference type="ARBA" id="ARBA00022801"/>
    </source>
</evidence>
<reference evidence="3 4" key="1">
    <citation type="journal article" date="2023" name="IMA Fungus">
        <title>Comparative genomic study of the Penicillium genus elucidates a diverse pangenome and 15 lateral gene transfer events.</title>
        <authorList>
            <person name="Petersen C."/>
            <person name="Sorensen T."/>
            <person name="Nielsen M.R."/>
            <person name="Sondergaard T.E."/>
            <person name="Sorensen J.L."/>
            <person name="Fitzpatrick D.A."/>
            <person name="Frisvad J.C."/>
            <person name="Nielsen K.L."/>
        </authorList>
    </citation>
    <scope>NUCLEOTIDE SEQUENCE [LARGE SCALE GENOMIC DNA]</scope>
    <source>
        <strain evidence="3 4">IBT 29057</strain>
    </source>
</reference>
<keyword evidence="4" id="KW-1185">Reference proteome</keyword>
<dbReference type="InterPro" id="IPR036514">
    <property type="entry name" value="SGNH_hydro_sf"/>
</dbReference>
<dbReference type="AlphaFoldDB" id="A0AAD6DNS6"/>
<accession>A0AAD6DNS6</accession>
<keyword evidence="2" id="KW-1133">Transmembrane helix</keyword>
<dbReference type="InterPro" id="IPR051058">
    <property type="entry name" value="GDSL_Est/Lipase"/>
</dbReference>
<dbReference type="Gene3D" id="3.40.50.1110">
    <property type="entry name" value="SGNH hydrolase"/>
    <property type="match status" value="1"/>
</dbReference>
<keyword evidence="2" id="KW-0812">Transmembrane</keyword>